<proteinExistence type="predicted"/>
<dbReference type="RefSeq" id="WP_183347090.1">
    <property type="nucleotide sequence ID" value="NZ_JACHEO010000001.1"/>
</dbReference>
<dbReference type="SUPFAM" id="SSF141371">
    <property type="entry name" value="PilZ domain-like"/>
    <property type="match status" value="1"/>
</dbReference>
<keyword evidence="3" id="KW-1185">Reference proteome</keyword>
<evidence type="ECO:0000313" key="2">
    <source>
        <dbReference type="EMBL" id="MBB5346335.1"/>
    </source>
</evidence>
<protein>
    <recommendedName>
        <fullName evidence="1">PilZ domain-containing protein</fullName>
    </recommendedName>
</protein>
<sequence>MSGQQPEQFHERRKGMRTRFVTRVFLTLPEEQEQLEGDLQDISLFGMYVGTRRQVAIASVCSIRIVITAENSRLILDDLQGQVVRQDEQGLGIRFAARLEWYVLFNIYTHFGKGRRVQNAVVQAEQPDVEAN</sequence>
<reference evidence="2 3" key="1">
    <citation type="submission" date="2020-08" db="EMBL/GenBank/DDBJ databases">
        <title>Genomic Encyclopedia of Type Strains, Phase IV (KMG-IV): sequencing the most valuable type-strain genomes for metagenomic binning, comparative biology and taxonomic classification.</title>
        <authorList>
            <person name="Goeker M."/>
        </authorList>
    </citation>
    <scope>NUCLEOTIDE SEQUENCE [LARGE SCALE GENOMIC DNA]</scope>
    <source>
        <strain evidence="2 3">DSM 28570</strain>
    </source>
</reference>
<dbReference type="Proteomes" id="UP000539642">
    <property type="component" value="Unassembled WGS sequence"/>
</dbReference>
<dbReference type="InterPro" id="IPR009875">
    <property type="entry name" value="PilZ_domain"/>
</dbReference>
<name>A0A840UL21_9BACT</name>
<dbReference type="Gene3D" id="2.40.10.220">
    <property type="entry name" value="predicted glycosyltransferase like domains"/>
    <property type="match status" value="1"/>
</dbReference>
<dbReference type="GO" id="GO:0035438">
    <property type="term" value="F:cyclic-di-GMP binding"/>
    <property type="evidence" value="ECO:0007669"/>
    <property type="project" value="InterPro"/>
</dbReference>
<accession>A0A840UL21</accession>
<gene>
    <name evidence="2" type="ORF">HNQ81_000042</name>
</gene>
<dbReference type="Pfam" id="PF07238">
    <property type="entry name" value="PilZ"/>
    <property type="match status" value="1"/>
</dbReference>
<dbReference type="AlphaFoldDB" id="A0A840UL21"/>
<evidence type="ECO:0000313" key="3">
    <source>
        <dbReference type="Proteomes" id="UP000539642"/>
    </source>
</evidence>
<organism evidence="2 3">
    <name type="scientific">Desulfoprunum benzoelyticum</name>
    <dbReference type="NCBI Taxonomy" id="1506996"/>
    <lineage>
        <taxon>Bacteria</taxon>
        <taxon>Pseudomonadati</taxon>
        <taxon>Thermodesulfobacteriota</taxon>
        <taxon>Desulfobulbia</taxon>
        <taxon>Desulfobulbales</taxon>
        <taxon>Desulfobulbaceae</taxon>
        <taxon>Desulfoprunum</taxon>
    </lineage>
</organism>
<dbReference type="EMBL" id="JACHEO010000001">
    <property type="protein sequence ID" value="MBB5346335.1"/>
    <property type="molecule type" value="Genomic_DNA"/>
</dbReference>
<evidence type="ECO:0000259" key="1">
    <source>
        <dbReference type="Pfam" id="PF07238"/>
    </source>
</evidence>
<feature type="domain" description="PilZ" evidence="1">
    <location>
        <begin position="11"/>
        <end position="96"/>
    </location>
</feature>
<comment type="caution">
    <text evidence="2">The sequence shown here is derived from an EMBL/GenBank/DDBJ whole genome shotgun (WGS) entry which is preliminary data.</text>
</comment>